<dbReference type="PROSITE" id="PS50011">
    <property type="entry name" value="PROTEIN_KINASE_DOM"/>
    <property type="match status" value="1"/>
</dbReference>
<dbReference type="InterPro" id="IPR052402">
    <property type="entry name" value="ADCK_kinase"/>
</dbReference>
<comment type="caution">
    <text evidence="2">The sequence shown here is derived from an EMBL/GenBank/DDBJ whole genome shotgun (WGS) entry which is preliminary data.</text>
</comment>
<dbReference type="Proteomes" id="UP001165060">
    <property type="component" value="Unassembled WGS sequence"/>
</dbReference>
<dbReference type="PANTHER" id="PTHR45890:SF1">
    <property type="entry name" value="AARF DOMAIN CONTAINING KINASE 2"/>
    <property type="match status" value="1"/>
</dbReference>
<dbReference type="InterPro" id="IPR011009">
    <property type="entry name" value="Kinase-like_dom_sf"/>
</dbReference>
<dbReference type="Gene3D" id="1.10.510.10">
    <property type="entry name" value="Transferase(Phosphotransferase) domain 1"/>
    <property type="match status" value="1"/>
</dbReference>
<dbReference type="EMBL" id="BRYB01002484">
    <property type="protein sequence ID" value="GMI20343.1"/>
    <property type="molecule type" value="Genomic_DNA"/>
</dbReference>
<keyword evidence="3" id="KW-1185">Reference proteome</keyword>
<gene>
    <name evidence="2" type="ORF">TeGR_g10029</name>
</gene>
<dbReference type="InterPro" id="IPR000719">
    <property type="entry name" value="Prot_kinase_dom"/>
</dbReference>
<protein>
    <recommendedName>
        <fullName evidence="1">Protein kinase domain-containing protein</fullName>
    </recommendedName>
</protein>
<sequence>MFPAARMSRAGYATSLLRAAARAGPLSSRTAARLAPLGRAPLALPLLALLAPAGKAGCQTATIQSRPTNPNVALTRQISRPLPPKGFWGKVRRVLSQCLRILLRAAFLSAVAAPLLLSYPLARADPKLEARHLSLCVSAVEACGAAVTKLSQWAGSRPDLFGQRFSDAFERLQDDTRPHGFGHTERQLERAFGGGWRERIYVDEGRVLGSGCIGQVYMGRVLAGDRKGTEVAVKVLHPNIEYAIDADVDILLAASRLLEALPFAFAEKLAYLNLSGMVEEFADLLKMQLDLRQESDNIELFAGNFAGEKMVRFPGLFKELETSKDVLVMEYMDGMHLSEFTRRFKDDKAMLDRTCDLGVATFCKMMFQDNFVHGDLHPGNIKFGEDGSLLVLDMGIAKRFSKADHDLLVGVLKAFIRAEGEEGAEVLLADSRLSGNVYTKEQSDGFRKALGDMARKARDDQSFFDSIGNYVAQVCDASAEYKVKMNQGFVSIALAVRVMEGVALSLNKECEIWRIANGYIVESKIKSFFR</sequence>
<reference evidence="2 3" key="1">
    <citation type="journal article" date="2023" name="Commun. Biol.">
        <title>Genome analysis of Parmales, the sister group of diatoms, reveals the evolutionary specialization of diatoms from phago-mixotrophs to photoautotrophs.</title>
        <authorList>
            <person name="Ban H."/>
            <person name="Sato S."/>
            <person name="Yoshikawa S."/>
            <person name="Yamada K."/>
            <person name="Nakamura Y."/>
            <person name="Ichinomiya M."/>
            <person name="Sato N."/>
            <person name="Blanc-Mathieu R."/>
            <person name="Endo H."/>
            <person name="Kuwata A."/>
            <person name="Ogata H."/>
        </authorList>
    </citation>
    <scope>NUCLEOTIDE SEQUENCE [LARGE SCALE GENOMIC DNA]</scope>
</reference>
<organism evidence="2 3">
    <name type="scientific">Tetraparma gracilis</name>
    <dbReference type="NCBI Taxonomy" id="2962635"/>
    <lineage>
        <taxon>Eukaryota</taxon>
        <taxon>Sar</taxon>
        <taxon>Stramenopiles</taxon>
        <taxon>Ochrophyta</taxon>
        <taxon>Bolidophyceae</taxon>
        <taxon>Parmales</taxon>
        <taxon>Triparmaceae</taxon>
        <taxon>Tetraparma</taxon>
    </lineage>
</organism>
<dbReference type="InterPro" id="IPR004147">
    <property type="entry name" value="ABC1_dom"/>
</dbReference>
<evidence type="ECO:0000259" key="1">
    <source>
        <dbReference type="PROSITE" id="PS50011"/>
    </source>
</evidence>
<proteinExistence type="predicted"/>
<evidence type="ECO:0000313" key="2">
    <source>
        <dbReference type="EMBL" id="GMI20343.1"/>
    </source>
</evidence>
<dbReference type="Pfam" id="PF03109">
    <property type="entry name" value="ABC1"/>
    <property type="match status" value="1"/>
</dbReference>
<dbReference type="SUPFAM" id="SSF56112">
    <property type="entry name" value="Protein kinase-like (PK-like)"/>
    <property type="match status" value="1"/>
</dbReference>
<dbReference type="PANTHER" id="PTHR45890">
    <property type="entry name" value="AARF DOMAIN CONTAINING KINASE 2 (PREDICTED)"/>
    <property type="match status" value="1"/>
</dbReference>
<accession>A0ABQ6M680</accession>
<evidence type="ECO:0000313" key="3">
    <source>
        <dbReference type="Proteomes" id="UP001165060"/>
    </source>
</evidence>
<feature type="domain" description="Protein kinase" evidence="1">
    <location>
        <begin position="202"/>
        <end position="530"/>
    </location>
</feature>
<name>A0ABQ6M680_9STRA</name>